<organism evidence="7 8">
    <name type="scientific">Chryseobacterium camelliae</name>
    <dbReference type="NCBI Taxonomy" id="1265445"/>
    <lineage>
        <taxon>Bacteria</taxon>
        <taxon>Pseudomonadati</taxon>
        <taxon>Bacteroidota</taxon>
        <taxon>Flavobacteriia</taxon>
        <taxon>Flavobacteriales</taxon>
        <taxon>Weeksellaceae</taxon>
        <taxon>Chryseobacterium group</taxon>
        <taxon>Chryseobacterium</taxon>
    </lineage>
</organism>
<dbReference type="PANTHER" id="PTHR24421">
    <property type="entry name" value="NITRATE/NITRITE SENSOR PROTEIN NARX-RELATED"/>
    <property type="match status" value="1"/>
</dbReference>
<keyword evidence="4" id="KW-0418">Kinase</keyword>
<keyword evidence="6" id="KW-0472">Membrane</keyword>
<reference evidence="7 8" key="1">
    <citation type="submission" date="2023-01" db="EMBL/GenBank/DDBJ databases">
        <title>Complete genome of Chryseobacterium camelliae VAN22-5A.</title>
        <authorList>
            <person name="Zong G."/>
            <person name="Cao G."/>
        </authorList>
    </citation>
    <scope>NUCLEOTIDE SEQUENCE [LARGE SCALE GENOMIC DNA]</scope>
    <source>
        <strain evidence="7 8">VAN22-5A</strain>
    </source>
</reference>
<dbReference type="SUPFAM" id="SSF55874">
    <property type="entry name" value="ATPase domain of HSP90 chaperone/DNA topoisomerase II/histidine kinase"/>
    <property type="match status" value="1"/>
</dbReference>
<evidence type="ECO:0000256" key="2">
    <source>
        <dbReference type="ARBA" id="ARBA00012438"/>
    </source>
</evidence>
<gene>
    <name evidence="7" type="ORF">PFY12_09035</name>
</gene>
<dbReference type="Proteomes" id="UP001210978">
    <property type="component" value="Chromosome"/>
</dbReference>
<evidence type="ECO:0000256" key="3">
    <source>
        <dbReference type="ARBA" id="ARBA00022679"/>
    </source>
</evidence>
<keyword evidence="3" id="KW-0808">Transferase</keyword>
<comment type="catalytic activity">
    <reaction evidence="1">
        <text>ATP + protein L-histidine = ADP + protein N-phospho-L-histidine.</text>
        <dbReference type="EC" id="2.7.13.3"/>
    </reaction>
</comment>
<evidence type="ECO:0000313" key="7">
    <source>
        <dbReference type="EMBL" id="WBV59205.1"/>
    </source>
</evidence>
<dbReference type="NCBIfam" id="TIGR01167">
    <property type="entry name" value="LPXTG_anchor"/>
    <property type="match status" value="1"/>
</dbReference>
<dbReference type="PANTHER" id="PTHR24421:SF10">
    <property type="entry name" value="NITRATE_NITRITE SENSOR PROTEIN NARQ"/>
    <property type="match status" value="1"/>
</dbReference>
<dbReference type="InterPro" id="IPR019734">
    <property type="entry name" value="TPR_rpt"/>
</dbReference>
<evidence type="ECO:0000256" key="6">
    <source>
        <dbReference type="SAM" id="Phobius"/>
    </source>
</evidence>
<evidence type="ECO:0000256" key="4">
    <source>
        <dbReference type="ARBA" id="ARBA00022777"/>
    </source>
</evidence>
<evidence type="ECO:0000256" key="5">
    <source>
        <dbReference type="ARBA" id="ARBA00023012"/>
    </source>
</evidence>
<sequence>MRNLLILIILFTMSSCKKDNIVSSEPPTNKDFKRAELFNKNNITDSAFYYFNLSKNSFLEKNDSIGAARALVNMAFIQNAKGDFFGSIETSLESNKFLKNENNTIAKKILTSNYNNIANASNSLKSFDSALVYYKKAIRYADNYEAKYICYNNIGDVLISKGNLKLAKSYLQQATHAHNIDNYSRALNNFAKAKYLDDKNYDPIPELDKALEIRKKINDGPGLNSSFETLSTYYLNKDKNLSLKFAQKMLTEATNNHSPDDQILALQRIITLDPKNYLRSFEHLSSISDTLQISRNRHKNQFAMVRYDVEQKNADNLKLKSKSFRQNIALIALGLTLIGGSFYYIKRKKRLEQEKELEVKNTQLKMSKKVHDVVANGIYQVMTKIENQEHFNKDETLDELEFVYEKSRDISYEKTDTQGEEKDFSERISETVSSFKNDEVNTYLAGNDSETWKHLSSKNREEVYQIIRELLVNMKKHSRATIVSFRFERENELIRIFYTDNGIGISGDVIYKNGLSSTVSRIETIHGEIIFDTKTEKGLKITISFPAS</sequence>
<keyword evidence="6" id="KW-0812">Transmembrane</keyword>
<name>A0ABY7QHU4_9FLAO</name>
<dbReference type="EMBL" id="CP115859">
    <property type="protein sequence ID" value="WBV59205.1"/>
    <property type="molecule type" value="Genomic_DNA"/>
</dbReference>
<proteinExistence type="predicted"/>
<dbReference type="Gene3D" id="1.25.40.10">
    <property type="entry name" value="Tetratricopeptide repeat domain"/>
    <property type="match status" value="1"/>
</dbReference>
<dbReference type="SUPFAM" id="SSF48452">
    <property type="entry name" value="TPR-like"/>
    <property type="match status" value="1"/>
</dbReference>
<dbReference type="InterPro" id="IPR036890">
    <property type="entry name" value="HATPase_C_sf"/>
</dbReference>
<dbReference type="RefSeq" id="WP_271147605.1">
    <property type="nucleotide sequence ID" value="NZ_CP115859.1"/>
</dbReference>
<feature type="transmembrane region" description="Helical" evidence="6">
    <location>
        <begin position="328"/>
        <end position="345"/>
    </location>
</feature>
<evidence type="ECO:0000256" key="1">
    <source>
        <dbReference type="ARBA" id="ARBA00000085"/>
    </source>
</evidence>
<dbReference type="Pfam" id="PF13181">
    <property type="entry name" value="TPR_8"/>
    <property type="match status" value="2"/>
</dbReference>
<evidence type="ECO:0000313" key="8">
    <source>
        <dbReference type="Proteomes" id="UP001210978"/>
    </source>
</evidence>
<dbReference type="InterPro" id="IPR050482">
    <property type="entry name" value="Sensor_HK_TwoCompSys"/>
</dbReference>
<dbReference type="InterPro" id="IPR011990">
    <property type="entry name" value="TPR-like_helical_dom_sf"/>
</dbReference>
<protein>
    <recommendedName>
        <fullName evidence="2">histidine kinase</fullName>
        <ecNumber evidence="2">2.7.13.3</ecNumber>
    </recommendedName>
</protein>
<keyword evidence="5" id="KW-0902">Two-component regulatory system</keyword>
<keyword evidence="8" id="KW-1185">Reference proteome</keyword>
<dbReference type="Gene3D" id="3.30.565.10">
    <property type="entry name" value="Histidine kinase-like ATPase, C-terminal domain"/>
    <property type="match status" value="1"/>
</dbReference>
<dbReference type="SMART" id="SM00028">
    <property type="entry name" value="TPR"/>
    <property type="match status" value="2"/>
</dbReference>
<keyword evidence="6" id="KW-1133">Transmembrane helix</keyword>
<accession>A0ABY7QHU4</accession>
<dbReference type="EC" id="2.7.13.3" evidence="2"/>
<dbReference type="PROSITE" id="PS51257">
    <property type="entry name" value="PROKAR_LIPOPROTEIN"/>
    <property type="match status" value="1"/>
</dbReference>